<accession>A0ABV6DKD3</accession>
<name>A0ABV6DKD3_9BACL</name>
<comment type="caution">
    <text evidence="1">The sequence shown here is derived from an EMBL/GenBank/DDBJ whole genome shotgun (WGS) entry which is preliminary data.</text>
</comment>
<keyword evidence="2" id="KW-1185">Reference proteome</keyword>
<organism evidence="1 2">
    <name type="scientific">Paenibacillus chartarius</name>
    <dbReference type="NCBI Taxonomy" id="747481"/>
    <lineage>
        <taxon>Bacteria</taxon>
        <taxon>Bacillati</taxon>
        <taxon>Bacillota</taxon>
        <taxon>Bacilli</taxon>
        <taxon>Bacillales</taxon>
        <taxon>Paenibacillaceae</taxon>
        <taxon>Paenibacillus</taxon>
    </lineage>
</organism>
<gene>
    <name evidence="1" type="ORF">ACFFK0_11745</name>
</gene>
<dbReference type="EMBL" id="JBHLWN010000046">
    <property type="protein sequence ID" value="MFC0213118.1"/>
    <property type="molecule type" value="Genomic_DNA"/>
</dbReference>
<evidence type="ECO:0000313" key="2">
    <source>
        <dbReference type="Proteomes" id="UP001589776"/>
    </source>
</evidence>
<dbReference type="RefSeq" id="WP_377470377.1">
    <property type="nucleotide sequence ID" value="NZ_JBHLWN010000046.1"/>
</dbReference>
<reference evidence="1 2" key="1">
    <citation type="submission" date="2024-09" db="EMBL/GenBank/DDBJ databases">
        <authorList>
            <person name="Sun Q."/>
            <person name="Mori K."/>
        </authorList>
    </citation>
    <scope>NUCLEOTIDE SEQUENCE [LARGE SCALE GENOMIC DNA]</scope>
    <source>
        <strain evidence="1 2">CCM 7759</strain>
    </source>
</reference>
<dbReference type="Proteomes" id="UP001589776">
    <property type="component" value="Unassembled WGS sequence"/>
</dbReference>
<sequence>MLLRNGISGFNITFMDAPQLSKELSRYYQVVCSDELNVLLRYSGAELLLDHKHELNKAELEQVKYWKPNTIGEIVFNFWD</sequence>
<proteinExistence type="predicted"/>
<protein>
    <submittedName>
        <fullName evidence="1">Uncharacterized protein</fullName>
    </submittedName>
</protein>
<evidence type="ECO:0000313" key="1">
    <source>
        <dbReference type="EMBL" id="MFC0213118.1"/>
    </source>
</evidence>